<evidence type="ECO:0000259" key="13">
    <source>
        <dbReference type="Pfam" id="PF00266"/>
    </source>
</evidence>
<evidence type="ECO:0000256" key="4">
    <source>
        <dbReference type="ARBA" id="ARBA00022576"/>
    </source>
</evidence>
<evidence type="ECO:0000256" key="9">
    <source>
        <dbReference type="ARBA" id="ARBA00047630"/>
    </source>
</evidence>
<sequence>MREVWNFSAGPAQIPYEVLQKAQEEFLSYDNSGMSIVEISHRSSAFIKVMEETERKLRSLLHISDDYGVLFLQGGASLQFAMIPMNLKKIGKAAYINTGNWSVKAAEEAERVGMQVDVIASSDDKNFNYIPAWPTDFSGYDYVHITSNNTLEGTTFYEFPQTGDVPLVADMSSNILSEPLDVSQFGLIYAGAQKNLGIAGLTVVIIKKDLLKHQNQLPKMLDFNQHYEKESAYNTPPTFAIYILGLVLDWVAEQGGLERIAERNRTKAQLLYDYLDQSEMFQPTVFGKDRSIMNIPFITGDDALDKEFIQYCEQHKIATIKGHRLIGGMRASIYNAMPIEGVQALIDVMQAFEDLKGRGTN</sequence>
<dbReference type="EMBL" id="CP102453">
    <property type="protein sequence ID" value="UUX33733.1"/>
    <property type="molecule type" value="Genomic_DNA"/>
</dbReference>
<evidence type="ECO:0000256" key="12">
    <source>
        <dbReference type="RuleBase" id="RU004505"/>
    </source>
</evidence>
<comment type="pathway">
    <text evidence="2 11 12">Amino-acid biosynthesis; L-serine biosynthesis; L-serine from 3-phospho-D-glycerate: step 2/3.</text>
</comment>
<feature type="binding site" evidence="11">
    <location>
        <position position="101"/>
    </location>
    <ligand>
        <name>pyridoxal 5'-phosphate</name>
        <dbReference type="ChEBI" id="CHEBI:597326"/>
    </ligand>
</feature>
<comment type="catalytic activity">
    <reaction evidence="9 11">
        <text>4-(phosphooxy)-L-threonine + 2-oxoglutarate = (R)-3-hydroxy-2-oxo-4-phosphooxybutanoate + L-glutamate</text>
        <dbReference type="Rhea" id="RHEA:16573"/>
        <dbReference type="ChEBI" id="CHEBI:16810"/>
        <dbReference type="ChEBI" id="CHEBI:29985"/>
        <dbReference type="ChEBI" id="CHEBI:58452"/>
        <dbReference type="ChEBI" id="CHEBI:58538"/>
        <dbReference type="EC" id="2.6.1.52"/>
    </reaction>
</comment>
<feature type="binding site" evidence="11">
    <location>
        <begin position="76"/>
        <end position="77"/>
    </location>
    <ligand>
        <name>pyridoxal 5'-phosphate</name>
        <dbReference type="ChEBI" id="CHEBI:597326"/>
    </ligand>
</feature>
<protein>
    <recommendedName>
        <fullName evidence="11">Phosphoserine aminotransferase</fullName>
        <ecNumber evidence="11">2.6.1.52</ecNumber>
    </recommendedName>
    <alternativeName>
        <fullName evidence="11">Phosphohydroxythreonine aminotransferase</fullName>
        <shortName evidence="11">PSAT</shortName>
    </alternativeName>
</protein>
<feature type="modified residue" description="N6-(pyridoxal phosphate)lysine" evidence="11">
    <location>
        <position position="194"/>
    </location>
</feature>
<dbReference type="SUPFAM" id="SSF53383">
    <property type="entry name" value="PLP-dependent transferases"/>
    <property type="match status" value="1"/>
</dbReference>
<dbReference type="Gene3D" id="3.90.1150.10">
    <property type="entry name" value="Aspartate Aminotransferase, domain 1"/>
    <property type="match status" value="1"/>
</dbReference>
<dbReference type="HAMAP" id="MF_00160">
    <property type="entry name" value="SerC_aminotrans_5"/>
    <property type="match status" value="1"/>
</dbReference>
<feature type="binding site" evidence="11">
    <location>
        <position position="150"/>
    </location>
    <ligand>
        <name>pyridoxal 5'-phosphate</name>
        <dbReference type="ChEBI" id="CHEBI:597326"/>
    </ligand>
</feature>
<dbReference type="PANTHER" id="PTHR43247:SF1">
    <property type="entry name" value="PHOSPHOSERINE AMINOTRANSFERASE"/>
    <property type="match status" value="1"/>
</dbReference>
<feature type="binding site" evidence="11">
    <location>
        <position position="42"/>
    </location>
    <ligand>
        <name>L-glutamate</name>
        <dbReference type="ChEBI" id="CHEBI:29985"/>
    </ligand>
</feature>
<evidence type="ECO:0000256" key="3">
    <source>
        <dbReference type="ARBA" id="ARBA00006904"/>
    </source>
</evidence>
<feature type="binding site" evidence="11">
    <location>
        <position position="193"/>
    </location>
    <ligand>
        <name>pyridoxal 5'-phosphate</name>
        <dbReference type="ChEBI" id="CHEBI:597326"/>
    </ligand>
</feature>
<dbReference type="InterPro" id="IPR000192">
    <property type="entry name" value="Aminotrans_V_dom"/>
</dbReference>
<keyword evidence="4 11" id="KW-0032">Aminotransferase</keyword>
<dbReference type="PIRSF" id="PIRSF000525">
    <property type="entry name" value="SerC"/>
    <property type="match status" value="1"/>
</dbReference>
<keyword evidence="8 11" id="KW-0718">Serine biosynthesis</keyword>
<evidence type="ECO:0000256" key="10">
    <source>
        <dbReference type="ARBA" id="ARBA00049007"/>
    </source>
</evidence>
<comment type="subcellular location">
    <subcellularLocation>
        <location evidence="11">Cytoplasm</location>
    </subcellularLocation>
</comment>
<keyword evidence="6 11" id="KW-0808">Transferase</keyword>
<keyword evidence="11" id="KW-0963">Cytoplasm</keyword>
<gene>
    <name evidence="11 14" type="primary">serC</name>
    <name evidence="14" type="ORF">NRE15_12710</name>
</gene>
<feature type="binding site" evidence="11">
    <location>
        <position position="170"/>
    </location>
    <ligand>
        <name>pyridoxal 5'-phosphate</name>
        <dbReference type="ChEBI" id="CHEBI:597326"/>
    </ligand>
</feature>
<keyword evidence="5 11" id="KW-0028">Amino-acid biosynthesis</keyword>
<evidence type="ECO:0000256" key="1">
    <source>
        <dbReference type="ARBA" id="ARBA00003483"/>
    </source>
</evidence>
<organism evidence="14 15">
    <name type="scientific">Fundicoccus culcitae</name>
    <dbReference type="NCBI Taxonomy" id="2969821"/>
    <lineage>
        <taxon>Bacteria</taxon>
        <taxon>Bacillati</taxon>
        <taxon>Bacillota</taxon>
        <taxon>Bacilli</taxon>
        <taxon>Lactobacillales</taxon>
        <taxon>Aerococcaceae</taxon>
        <taxon>Fundicoccus</taxon>
    </lineage>
</organism>
<accession>A0ABY5P5Q8</accession>
<evidence type="ECO:0000313" key="14">
    <source>
        <dbReference type="EMBL" id="UUX33733.1"/>
    </source>
</evidence>
<dbReference type="PROSITE" id="PS00595">
    <property type="entry name" value="AA_TRANSFER_CLASS_5"/>
    <property type="match status" value="1"/>
</dbReference>
<feature type="domain" description="Aminotransferase class V" evidence="13">
    <location>
        <begin position="4"/>
        <end position="345"/>
    </location>
</feature>
<feature type="binding site" evidence="11">
    <location>
        <begin position="234"/>
        <end position="235"/>
    </location>
    <ligand>
        <name>pyridoxal 5'-phosphate</name>
        <dbReference type="ChEBI" id="CHEBI:597326"/>
    </ligand>
</feature>
<dbReference type="InterPro" id="IPR015421">
    <property type="entry name" value="PyrdxlP-dep_Trfase_major"/>
</dbReference>
<evidence type="ECO:0000256" key="11">
    <source>
        <dbReference type="HAMAP-Rule" id="MF_00160"/>
    </source>
</evidence>
<dbReference type="InterPro" id="IPR020578">
    <property type="entry name" value="Aminotrans_V_PyrdxlP_BS"/>
</dbReference>
<dbReference type="NCBIfam" id="TIGR01364">
    <property type="entry name" value="serC_1"/>
    <property type="match status" value="1"/>
</dbReference>
<evidence type="ECO:0000256" key="6">
    <source>
        <dbReference type="ARBA" id="ARBA00022679"/>
    </source>
</evidence>
<dbReference type="GO" id="GO:0004648">
    <property type="term" value="F:O-phospho-L-serine:2-oxoglutarate aminotransferase activity"/>
    <property type="evidence" value="ECO:0007669"/>
    <property type="project" value="UniProtKB-EC"/>
</dbReference>
<dbReference type="InterPro" id="IPR015424">
    <property type="entry name" value="PyrdxlP-dep_Trfase"/>
</dbReference>
<keyword evidence="15" id="KW-1185">Reference proteome</keyword>
<dbReference type="RefSeq" id="WP_313793236.1">
    <property type="nucleotide sequence ID" value="NZ_CP102453.1"/>
</dbReference>
<comment type="subunit">
    <text evidence="11">Homodimer.</text>
</comment>
<evidence type="ECO:0000256" key="2">
    <source>
        <dbReference type="ARBA" id="ARBA00005099"/>
    </source>
</evidence>
<dbReference type="Proteomes" id="UP001315967">
    <property type="component" value="Chromosome"/>
</dbReference>
<dbReference type="PANTHER" id="PTHR43247">
    <property type="entry name" value="PHOSPHOSERINE AMINOTRANSFERASE"/>
    <property type="match status" value="1"/>
</dbReference>
<comment type="similarity">
    <text evidence="3 11">Belongs to the class-V pyridoxal-phosphate-dependent aminotransferase family. SerC subfamily.</text>
</comment>
<dbReference type="Gene3D" id="3.40.640.10">
    <property type="entry name" value="Type I PLP-dependent aspartate aminotransferase-like (Major domain)"/>
    <property type="match status" value="1"/>
</dbReference>
<keyword evidence="7 11" id="KW-0663">Pyridoxal phosphate</keyword>
<evidence type="ECO:0000256" key="5">
    <source>
        <dbReference type="ARBA" id="ARBA00022605"/>
    </source>
</evidence>
<comment type="caution">
    <text evidence="11">Lacks conserved residue(s) required for the propagation of feature annotation.</text>
</comment>
<comment type="function">
    <text evidence="1 11">Catalyzes the reversible conversion of 3-phosphohydroxypyruvate to phosphoserine and of 3-hydroxy-2-oxo-4-phosphonooxybutanoate to phosphohydroxythreonine.</text>
</comment>
<evidence type="ECO:0000313" key="15">
    <source>
        <dbReference type="Proteomes" id="UP001315967"/>
    </source>
</evidence>
<dbReference type="InterPro" id="IPR015422">
    <property type="entry name" value="PyrdxlP-dep_Trfase_small"/>
</dbReference>
<evidence type="ECO:0000256" key="8">
    <source>
        <dbReference type="ARBA" id="ARBA00023299"/>
    </source>
</evidence>
<dbReference type="EC" id="2.6.1.52" evidence="11"/>
<name>A0ABY5P5Q8_9LACT</name>
<reference evidence="14 15" key="1">
    <citation type="submission" date="2022-08" db="EMBL/GenBank/DDBJ databases">
        <title>Aerococcaceae sp. nov isolated from spoiled eye mask.</title>
        <authorList>
            <person name="Zhou G."/>
            <person name="Xie X.-B."/>
            <person name="Shi Q.-S."/>
            <person name="Wang Y.-S."/>
            <person name="Wen X."/>
            <person name="Peng H."/>
            <person name="Yang X.-J."/>
            <person name="Tao H.-B."/>
            <person name="Huang X.-M."/>
        </authorList>
    </citation>
    <scope>NUCLEOTIDE SEQUENCE [LARGE SCALE GENOMIC DNA]</scope>
    <source>
        <strain evidence="15">DM20194951</strain>
    </source>
</reference>
<dbReference type="InterPro" id="IPR022278">
    <property type="entry name" value="Pser_aminoTfrase"/>
</dbReference>
<evidence type="ECO:0000256" key="7">
    <source>
        <dbReference type="ARBA" id="ARBA00022898"/>
    </source>
</evidence>
<dbReference type="NCBIfam" id="NF003764">
    <property type="entry name" value="PRK05355.1"/>
    <property type="match status" value="1"/>
</dbReference>
<comment type="catalytic activity">
    <reaction evidence="10 11 12">
        <text>O-phospho-L-serine + 2-oxoglutarate = 3-phosphooxypyruvate + L-glutamate</text>
        <dbReference type="Rhea" id="RHEA:14329"/>
        <dbReference type="ChEBI" id="CHEBI:16810"/>
        <dbReference type="ChEBI" id="CHEBI:18110"/>
        <dbReference type="ChEBI" id="CHEBI:29985"/>
        <dbReference type="ChEBI" id="CHEBI:57524"/>
        <dbReference type="EC" id="2.6.1.52"/>
    </reaction>
</comment>
<comment type="cofactor">
    <cofactor evidence="11">
        <name>pyridoxal 5'-phosphate</name>
        <dbReference type="ChEBI" id="CHEBI:597326"/>
    </cofactor>
    <text evidence="11">Binds 1 pyridoxal phosphate per subunit.</text>
</comment>
<proteinExistence type="inferred from homology"/>
<dbReference type="Pfam" id="PF00266">
    <property type="entry name" value="Aminotran_5"/>
    <property type="match status" value="1"/>
</dbReference>